<dbReference type="Proteomes" id="UP000198718">
    <property type="component" value="Unassembled WGS sequence"/>
</dbReference>
<feature type="domain" description="Large polyvalent-protein-associated" evidence="1">
    <location>
        <begin position="1"/>
        <end position="84"/>
    </location>
</feature>
<dbReference type="AlphaFoldDB" id="A0A1G9DTB2"/>
<evidence type="ECO:0000313" key="3">
    <source>
        <dbReference type="Proteomes" id="UP000198718"/>
    </source>
</evidence>
<accession>A0A1G9DTB2</accession>
<dbReference type="InterPro" id="IPR040512">
    <property type="entry name" value="LPD15"/>
</dbReference>
<dbReference type="Pfam" id="PF18828">
    <property type="entry name" value="LPD15"/>
    <property type="match status" value="1"/>
</dbReference>
<proteinExistence type="predicted"/>
<organism evidence="2 3">
    <name type="scientific">Natronincola ferrireducens</name>
    <dbReference type="NCBI Taxonomy" id="393762"/>
    <lineage>
        <taxon>Bacteria</taxon>
        <taxon>Bacillati</taxon>
        <taxon>Bacillota</taxon>
        <taxon>Clostridia</taxon>
        <taxon>Peptostreptococcales</taxon>
        <taxon>Natronincolaceae</taxon>
        <taxon>Natronincola</taxon>
    </lineage>
</organism>
<protein>
    <recommendedName>
        <fullName evidence="1">Large polyvalent-protein-associated domain-containing protein</fullName>
    </recommendedName>
</protein>
<evidence type="ECO:0000313" key="2">
    <source>
        <dbReference type="EMBL" id="SDK67050.1"/>
    </source>
</evidence>
<name>A0A1G9DTB2_9FIRM</name>
<dbReference type="RefSeq" id="WP_090553306.1">
    <property type="nucleotide sequence ID" value="NZ_FNFP01000003.1"/>
</dbReference>
<gene>
    <name evidence="2" type="ORF">SAMN05660472_01725</name>
</gene>
<keyword evidence="3" id="KW-1185">Reference proteome</keyword>
<evidence type="ECO:0000259" key="1">
    <source>
        <dbReference type="Pfam" id="PF18828"/>
    </source>
</evidence>
<dbReference type="EMBL" id="FNFP01000003">
    <property type="protein sequence ID" value="SDK67050.1"/>
    <property type="molecule type" value="Genomic_DNA"/>
</dbReference>
<sequence>MRLKELAEKLQEDLEAGILNFIIYQQGRQWKYEVYDSCSEKVNDEEEKKYLTIKHRVDDKAIIVNGKKNFSSYDIKYIQNQIKSLRGNR</sequence>
<dbReference type="OrthoDB" id="1956113at2"/>
<reference evidence="2 3" key="1">
    <citation type="submission" date="2016-10" db="EMBL/GenBank/DDBJ databases">
        <authorList>
            <person name="de Groot N.N."/>
        </authorList>
    </citation>
    <scope>NUCLEOTIDE SEQUENCE [LARGE SCALE GENOMIC DNA]</scope>
    <source>
        <strain evidence="2 3">DSM 18346</strain>
    </source>
</reference>